<keyword evidence="2" id="KW-1185">Reference proteome</keyword>
<gene>
    <name evidence="1" type="ORF">DILT_LOCUS19618</name>
</gene>
<dbReference type="AlphaFoldDB" id="A0A3P7NW51"/>
<organism evidence="1 2">
    <name type="scientific">Dibothriocephalus latus</name>
    <name type="common">Fish tapeworm</name>
    <name type="synonym">Diphyllobothrium latum</name>
    <dbReference type="NCBI Taxonomy" id="60516"/>
    <lineage>
        <taxon>Eukaryota</taxon>
        <taxon>Metazoa</taxon>
        <taxon>Spiralia</taxon>
        <taxon>Lophotrochozoa</taxon>
        <taxon>Platyhelminthes</taxon>
        <taxon>Cestoda</taxon>
        <taxon>Eucestoda</taxon>
        <taxon>Diphyllobothriidea</taxon>
        <taxon>Diphyllobothriidae</taxon>
        <taxon>Dibothriocephalus</taxon>
    </lineage>
</organism>
<proteinExistence type="predicted"/>
<accession>A0A3P7NW51</accession>
<protein>
    <submittedName>
        <fullName evidence="1">Uncharacterized protein</fullName>
    </submittedName>
</protein>
<evidence type="ECO:0000313" key="2">
    <source>
        <dbReference type="Proteomes" id="UP000281553"/>
    </source>
</evidence>
<sequence length="81" mass="9036">MSRTPLNDADTGSGSVMNRMAHTKLSLMRDKCYTTLTVCSLKRAVTGSSQVCLMICYSFILRVRDLFYLTALCSCSSYFIS</sequence>
<reference evidence="1 2" key="1">
    <citation type="submission" date="2018-11" db="EMBL/GenBank/DDBJ databases">
        <authorList>
            <consortium name="Pathogen Informatics"/>
        </authorList>
    </citation>
    <scope>NUCLEOTIDE SEQUENCE [LARGE SCALE GENOMIC DNA]</scope>
</reference>
<dbReference type="EMBL" id="UYRU01116881">
    <property type="protein sequence ID" value="VDN45480.1"/>
    <property type="molecule type" value="Genomic_DNA"/>
</dbReference>
<name>A0A3P7NW51_DIBLA</name>
<evidence type="ECO:0000313" key="1">
    <source>
        <dbReference type="EMBL" id="VDN45480.1"/>
    </source>
</evidence>
<dbReference type="Proteomes" id="UP000281553">
    <property type="component" value="Unassembled WGS sequence"/>
</dbReference>